<dbReference type="OrthoDB" id="10051994at2759"/>
<name>A0A816HDA4_9BILA</name>
<sequence>MGHSASKLNRTGQQFKSDVFNSKKLSRCSLLNEEKADPFMLIWLNEKSNHNTLDVLRTKTLLRQINNDHCLFFDNSNIFLNEIENTHYKYKKVLAIVSGSFAKMILPKTTEIISTIIIFCSNYNKYAELASKYWNVTDICTDHETLKNCIQREIQSLKLNLFTNQSLRSIRPLNFSKDACENNGAHFSYLLFIELLKLMPQTKQAKEIMLNKCKDYYRCNKNELEKINLFHLIYSSDQAINWCT</sequence>
<reference evidence="1" key="1">
    <citation type="submission" date="2021-02" db="EMBL/GenBank/DDBJ databases">
        <authorList>
            <person name="Nowell W R."/>
        </authorList>
    </citation>
    <scope>NUCLEOTIDE SEQUENCE</scope>
</reference>
<dbReference type="Proteomes" id="UP000663834">
    <property type="component" value="Unassembled WGS sequence"/>
</dbReference>
<dbReference type="EMBL" id="CAJNOW010021910">
    <property type="protein sequence ID" value="CAF1685842.1"/>
    <property type="molecule type" value="Genomic_DNA"/>
</dbReference>
<proteinExistence type="predicted"/>
<evidence type="ECO:0000313" key="1">
    <source>
        <dbReference type="EMBL" id="CAF1685842.1"/>
    </source>
</evidence>
<comment type="caution">
    <text evidence="1">The sequence shown here is derived from an EMBL/GenBank/DDBJ whole genome shotgun (WGS) entry which is preliminary data.</text>
</comment>
<gene>
    <name evidence="1" type="ORF">KQP761_LOCUS38503</name>
</gene>
<protein>
    <submittedName>
        <fullName evidence="1">Uncharacterized protein</fullName>
    </submittedName>
</protein>
<dbReference type="AlphaFoldDB" id="A0A816HDA4"/>
<organism evidence="1 2">
    <name type="scientific">Rotaria magnacalcarata</name>
    <dbReference type="NCBI Taxonomy" id="392030"/>
    <lineage>
        <taxon>Eukaryota</taxon>
        <taxon>Metazoa</taxon>
        <taxon>Spiralia</taxon>
        <taxon>Gnathifera</taxon>
        <taxon>Rotifera</taxon>
        <taxon>Eurotatoria</taxon>
        <taxon>Bdelloidea</taxon>
        <taxon>Philodinida</taxon>
        <taxon>Philodinidae</taxon>
        <taxon>Rotaria</taxon>
    </lineage>
</organism>
<accession>A0A816HDA4</accession>
<evidence type="ECO:0000313" key="2">
    <source>
        <dbReference type="Proteomes" id="UP000663834"/>
    </source>
</evidence>